<evidence type="ECO:0000259" key="1">
    <source>
        <dbReference type="PROSITE" id="PS50004"/>
    </source>
</evidence>
<reference evidence="2" key="1">
    <citation type="submission" date="2020-06" db="EMBL/GenBank/DDBJ databases">
        <authorList>
            <consortium name="Plant Systems Biology data submission"/>
        </authorList>
    </citation>
    <scope>NUCLEOTIDE SEQUENCE</scope>
    <source>
        <strain evidence="2">D6</strain>
    </source>
</reference>
<feature type="domain" description="C2" evidence="1">
    <location>
        <begin position="1"/>
        <end position="130"/>
    </location>
</feature>
<dbReference type="SMART" id="SM00239">
    <property type="entry name" value="C2"/>
    <property type="match status" value="1"/>
</dbReference>
<dbReference type="InterPro" id="IPR000008">
    <property type="entry name" value="C2_dom"/>
</dbReference>
<sequence length="590" mass="65820">MTSVSGLEVDIHIIEGRNLVAKDRNLMFQKTSSDPFVKIFHGDKRIGKTKVIKKTLNPEWHEQFHLHIDQYDFLNYVGNGANKFNLQNAKIPPIMLYLFDEDKASADDPMGTVAIPLDLLVEPKQQWLKVENGEGKNYCRNAKGEVSVLIKIQAQQVLQLIKGNIHPMKHDQVTVGLAWEPLNQTTQIDLDASCVALSTTGEVLMEHTVYYGNPFNPTECILHTGDETTGDKKGDDESIILNLKYIPDEVLCLYLVLSVVTPNYTLAQIQSTMVRFYYFGGDKEEHGICRMSPSPENTKDTSLILARLSRDHDRLWELSPVEVGTSPARDFGSLIPQIKSLTKDLLPRIKIDPAERVAIMRKDGGVIRIQDFCPAQVLPVTVSFGLAWDVTDGKSIDLDASVICLDADLKEVDIISFRNLKSADGAILHQGDQTTGKAAGDDETIDILLESVSSRCKYIGIIVNSYSGQELDDVARASCRLYDTETRAEIARYALTDSKELDKHTALLMGCLYRSSNGQWLLAIISAPAHGRMAEDNVDELQKWLRRNPPPNAPTVVVQEVPDNDLVSMPDHVPHDTEKETVLVPSTYLQ</sequence>
<dbReference type="OrthoDB" id="47270at2759"/>
<keyword evidence="3" id="KW-1185">Reference proteome</keyword>
<comment type="caution">
    <text evidence="2">The sequence shown here is derived from an EMBL/GenBank/DDBJ whole genome shotgun (WGS) entry which is preliminary data.</text>
</comment>
<dbReference type="PANTHER" id="PTHR32097:SF17">
    <property type="entry name" value="CAMP-BINDING PROTEIN 1-RELATED"/>
    <property type="match status" value="1"/>
</dbReference>
<dbReference type="CDD" id="cd00030">
    <property type="entry name" value="C2"/>
    <property type="match status" value="1"/>
</dbReference>
<proteinExistence type="predicted"/>
<organism evidence="2 3">
    <name type="scientific">Seminavis robusta</name>
    <dbReference type="NCBI Taxonomy" id="568900"/>
    <lineage>
        <taxon>Eukaryota</taxon>
        <taxon>Sar</taxon>
        <taxon>Stramenopiles</taxon>
        <taxon>Ochrophyta</taxon>
        <taxon>Bacillariophyta</taxon>
        <taxon>Bacillariophyceae</taxon>
        <taxon>Bacillariophycidae</taxon>
        <taxon>Naviculales</taxon>
        <taxon>Naviculaceae</taxon>
        <taxon>Seminavis</taxon>
    </lineage>
</organism>
<dbReference type="EMBL" id="CAICTM010000151">
    <property type="protein sequence ID" value="CAB9502985.1"/>
    <property type="molecule type" value="Genomic_DNA"/>
</dbReference>
<dbReference type="InterPro" id="IPR003325">
    <property type="entry name" value="TerD"/>
</dbReference>
<dbReference type="Gene3D" id="2.60.40.150">
    <property type="entry name" value="C2 domain"/>
    <property type="match status" value="1"/>
</dbReference>
<dbReference type="PANTHER" id="PTHR32097">
    <property type="entry name" value="CAMP-BINDING PROTEIN 1-RELATED"/>
    <property type="match status" value="1"/>
</dbReference>
<protein>
    <submittedName>
        <fullName evidence="2">Tellurium resistance protein TerZ</fullName>
    </submittedName>
</protein>
<dbReference type="CDD" id="cd06974">
    <property type="entry name" value="TerD_like"/>
    <property type="match status" value="2"/>
</dbReference>
<dbReference type="PROSITE" id="PS50004">
    <property type="entry name" value="C2"/>
    <property type="match status" value="1"/>
</dbReference>
<dbReference type="Gene3D" id="2.60.60.30">
    <property type="entry name" value="sav2460 like domains"/>
    <property type="match status" value="2"/>
</dbReference>
<gene>
    <name evidence="2" type="ORF">SEMRO_152_G069540.1</name>
</gene>
<dbReference type="SUPFAM" id="SSF49562">
    <property type="entry name" value="C2 domain (Calcium/lipid-binding domain, CaLB)"/>
    <property type="match status" value="1"/>
</dbReference>
<dbReference type="AlphaFoldDB" id="A0A9N8DLZ0"/>
<accession>A0A9N8DLZ0</accession>
<dbReference type="InterPro" id="IPR035892">
    <property type="entry name" value="C2_domain_sf"/>
</dbReference>
<evidence type="ECO:0000313" key="2">
    <source>
        <dbReference type="EMBL" id="CAB9502985.1"/>
    </source>
</evidence>
<evidence type="ECO:0000313" key="3">
    <source>
        <dbReference type="Proteomes" id="UP001153069"/>
    </source>
</evidence>
<dbReference type="Proteomes" id="UP001153069">
    <property type="component" value="Unassembled WGS sequence"/>
</dbReference>
<name>A0A9N8DLZ0_9STRA</name>
<dbReference type="Pfam" id="PF02342">
    <property type="entry name" value="TerD"/>
    <property type="match status" value="2"/>
</dbReference>
<dbReference type="InterPro" id="IPR051324">
    <property type="entry name" value="Stress/Tellurium_Resist"/>
</dbReference>
<dbReference type="Pfam" id="PF00168">
    <property type="entry name" value="C2"/>
    <property type="match status" value="1"/>
</dbReference>